<evidence type="ECO:0000256" key="9">
    <source>
        <dbReference type="SAM" id="SignalP"/>
    </source>
</evidence>
<gene>
    <name evidence="11" type="ORF">PMEA_00008461</name>
</gene>
<feature type="signal peptide" evidence="9">
    <location>
        <begin position="1"/>
        <end position="19"/>
    </location>
</feature>
<dbReference type="InterPro" id="IPR028325">
    <property type="entry name" value="VG_K_chnl"/>
</dbReference>
<dbReference type="PANTHER" id="PTHR11537">
    <property type="entry name" value="VOLTAGE-GATED POTASSIUM CHANNEL"/>
    <property type="match status" value="1"/>
</dbReference>
<feature type="transmembrane region" description="Helical" evidence="8">
    <location>
        <begin position="150"/>
        <end position="171"/>
    </location>
</feature>
<evidence type="ECO:0000256" key="7">
    <source>
        <dbReference type="ARBA" id="ARBA00023303"/>
    </source>
</evidence>
<keyword evidence="2" id="KW-0813">Transport</keyword>
<evidence type="ECO:0000256" key="5">
    <source>
        <dbReference type="ARBA" id="ARBA00023065"/>
    </source>
</evidence>
<dbReference type="SUPFAM" id="SSF53850">
    <property type="entry name" value="Periplasmic binding protein-like II"/>
    <property type="match status" value="1"/>
</dbReference>
<dbReference type="GO" id="GO:0008076">
    <property type="term" value="C:voltage-gated potassium channel complex"/>
    <property type="evidence" value="ECO:0007669"/>
    <property type="project" value="InterPro"/>
</dbReference>
<evidence type="ECO:0000313" key="12">
    <source>
        <dbReference type="Proteomes" id="UP001159428"/>
    </source>
</evidence>
<dbReference type="SUPFAM" id="SSF81324">
    <property type="entry name" value="Voltage-gated potassium channels"/>
    <property type="match status" value="1"/>
</dbReference>
<evidence type="ECO:0000256" key="1">
    <source>
        <dbReference type="ARBA" id="ARBA00004141"/>
    </source>
</evidence>
<dbReference type="PANTHER" id="PTHR11537:SF252">
    <property type="entry name" value="POTASSIUM VOLTAGE-GATED CHANNEL PROTEIN SHAW"/>
    <property type="match status" value="1"/>
</dbReference>
<sequence length="420" mass="47466">MLSIFIVIVCAANWQFCSASIRNSSINQNYTTRTVPPTNYRMIVVGWIHKPPYLYAVPNATQPSGMMEEMTLRFLLSCGVTFVDSHQASSEFEMINLLRKKKIDVAAPIFEPTSDRHYSEFHFIKTSDYPGTVYISIENGDVVLNAVLDAWPLVAFNLVLAAIAGIFIWALDTYWNPEEFNRPFLKGSWDGFWWSFISMTTVGYGDKVPKSVVARIFSVTWIILGLISMSMIMAHITSTLTALSLEQELSLKDLKIAVLDNGTEYQHALEEDAIPKVFGDIDGAIQALKAHEVDGIMLDRFTASFYQKQDKLKALITVKTMQFQRDSGFLVSKSRARFADCLDYVRPNIYQFGLSLANSFKLIPQKPAKTASVFDDRFTKLKHVFHISLGVLSALLLIGILWESVCYKKRQKKSKAKQGE</sequence>
<proteinExistence type="predicted"/>
<feature type="transmembrane region" description="Helical" evidence="8">
    <location>
        <begin position="384"/>
        <end position="402"/>
    </location>
</feature>
<dbReference type="EMBL" id="CALNXJ010000017">
    <property type="protein sequence ID" value="CAH3119760.1"/>
    <property type="molecule type" value="Genomic_DNA"/>
</dbReference>
<dbReference type="AlphaFoldDB" id="A0AAU9WN83"/>
<name>A0AAU9WN83_9CNID</name>
<keyword evidence="7" id="KW-0407">Ion channel</keyword>
<feature type="transmembrane region" description="Helical" evidence="8">
    <location>
        <begin position="216"/>
        <end position="245"/>
    </location>
</feature>
<dbReference type="Gene3D" id="1.10.287.70">
    <property type="match status" value="1"/>
</dbReference>
<protein>
    <recommendedName>
        <fullName evidence="10">Potassium channel domain-containing protein</fullName>
    </recommendedName>
</protein>
<evidence type="ECO:0000256" key="2">
    <source>
        <dbReference type="ARBA" id="ARBA00022448"/>
    </source>
</evidence>
<reference evidence="11 12" key="1">
    <citation type="submission" date="2022-05" db="EMBL/GenBank/DDBJ databases">
        <authorList>
            <consortium name="Genoscope - CEA"/>
            <person name="William W."/>
        </authorList>
    </citation>
    <scope>NUCLEOTIDE SEQUENCE [LARGE SCALE GENOMIC DNA]</scope>
</reference>
<keyword evidence="5" id="KW-0406">Ion transport</keyword>
<evidence type="ECO:0000313" key="11">
    <source>
        <dbReference type="EMBL" id="CAH3119760.1"/>
    </source>
</evidence>
<evidence type="ECO:0000259" key="10">
    <source>
        <dbReference type="Pfam" id="PF07885"/>
    </source>
</evidence>
<evidence type="ECO:0000256" key="4">
    <source>
        <dbReference type="ARBA" id="ARBA00022989"/>
    </source>
</evidence>
<accession>A0AAU9WN83</accession>
<comment type="subcellular location">
    <subcellularLocation>
        <location evidence="1">Membrane</location>
        <topology evidence="1">Multi-pass membrane protein</topology>
    </subcellularLocation>
</comment>
<dbReference type="GO" id="GO:0001508">
    <property type="term" value="P:action potential"/>
    <property type="evidence" value="ECO:0007669"/>
    <property type="project" value="TreeGrafter"/>
</dbReference>
<dbReference type="GO" id="GO:0005251">
    <property type="term" value="F:delayed rectifier potassium channel activity"/>
    <property type="evidence" value="ECO:0007669"/>
    <property type="project" value="TreeGrafter"/>
</dbReference>
<dbReference type="Proteomes" id="UP001159428">
    <property type="component" value="Unassembled WGS sequence"/>
</dbReference>
<keyword evidence="6 8" id="KW-0472">Membrane</keyword>
<dbReference type="InterPro" id="IPR013099">
    <property type="entry name" value="K_chnl_dom"/>
</dbReference>
<keyword evidence="3 8" id="KW-0812">Transmembrane</keyword>
<evidence type="ECO:0000256" key="8">
    <source>
        <dbReference type="SAM" id="Phobius"/>
    </source>
</evidence>
<organism evidence="11 12">
    <name type="scientific">Pocillopora meandrina</name>
    <dbReference type="NCBI Taxonomy" id="46732"/>
    <lineage>
        <taxon>Eukaryota</taxon>
        <taxon>Metazoa</taxon>
        <taxon>Cnidaria</taxon>
        <taxon>Anthozoa</taxon>
        <taxon>Hexacorallia</taxon>
        <taxon>Scleractinia</taxon>
        <taxon>Astrocoeniina</taxon>
        <taxon>Pocilloporidae</taxon>
        <taxon>Pocillopora</taxon>
    </lineage>
</organism>
<comment type="caution">
    <text evidence="11">The sequence shown here is derived from an EMBL/GenBank/DDBJ whole genome shotgun (WGS) entry which is preliminary data.</text>
</comment>
<evidence type="ECO:0000256" key="3">
    <source>
        <dbReference type="ARBA" id="ARBA00022692"/>
    </source>
</evidence>
<keyword evidence="4 8" id="KW-1133">Transmembrane helix</keyword>
<evidence type="ECO:0000256" key="6">
    <source>
        <dbReference type="ARBA" id="ARBA00023136"/>
    </source>
</evidence>
<feature type="domain" description="Potassium channel" evidence="10">
    <location>
        <begin position="171"/>
        <end position="241"/>
    </location>
</feature>
<feature type="chain" id="PRO_5043381510" description="Potassium channel domain-containing protein" evidence="9">
    <location>
        <begin position="20"/>
        <end position="420"/>
    </location>
</feature>
<dbReference type="Gene3D" id="3.40.190.10">
    <property type="entry name" value="Periplasmic binding protein-like II"/>
    <property type="match status" value="1"/>
</dbReference>
<keyword evidence="9" id="KW-0732">Signal</keyword>
<keyword evidence="12" id="KW-1185">Reference proteome</keyword>
<dbReference type="Pfam" id="PF07885">
    <property type="entry name" value="Ion_trans_2"/>
    <property type="match status" value="1"/>
</dbReference>
<feature type="transmembrane region" description="Helical" evidence="8">
    <location>
        <begin position="183"/>
        <end position="204"/>
    </location>
</feature>